<dbReference type="GO" id="GO:0006171">
    <property type="term" value="P:cAMP biosynthetic process"/>
    <property type="evidence" value="ECO:0007669"/>
    <property type="project" value="TreeGrafter"/>
</dbReference>
<evidence type="ECO:0000313" key="3">
    <source>
        <dbReference type="Proteomes" id="UP000676194"/>
    </source>
</evidence>
<dbReference type="Gene3D" id="3.30.70.1230">
    <property type="entry name" value="Nucleotide cyclase"/>
    <property type="match status" value="1"/>
</dbReference>
<dbReference type="Pfam" id="PF00211">
    <property type="entry name" value="Guanylate_cyc"/>
    <property type="match status" value="1"/>
</dbReference>
<dbReference type="AlphaFoldDB" id="A0A8E6EWE8"/>
<organism evidence="2 3">
    <name type="scientific">Telmatocola sphagniphila</name>
    <dbReference type="NCBI Taxonomy" id="1123043"/>
    <lineage>
        <taxon>Bacteria</taxon>
        <taxon>Pseudomonadati</taxon>
        <taxon>Planctomycetota</taxon>
        <taxon>Planctomycetia</taxon>
        <taxon>Gemmatales</taxon>
        <taxon>Gemmataceae</taxon>
    </lineage>
</organism>
<dbReference type="SMART" id="SM00044">
    <property type="entry name" value="CYCc"/>
    <property type="match status" value="1"/>
</dbReference>
<dbReference type="CDD" id="cd00060">
    <property type="entry name" value="FHA"/>
    <property type="match status" value="1"/>
</dbReference>
<dbReference type="SUPFAM" id="SSF49879">
    <property type="entry name" value="SMAD/FHA domain"/>
    <property type="match status" value="1"/>
</dbReference>
<protein>
    <submittedName>
        <fullName evidence="2">Adenylate/guanylate cyclase domain-containing protein</fullName>
    </submittedName>
</protein>
<dbReference type="KEGG" id="tsph:KIH39_16775"/>
<dbReference type="EMBL" id="CP074694">
    <property type="protein sequence ID" value="QVL30503.1"/>
    <property type="molecule type" value="Genomic_DNA"/>
</dbReference>
<evidence type="ECO:0000259" key="1">
    <source>
        <dbReference type="PROSITE" id="PS50125"/>
    </source>
</evidence>
<dbReference type="PANTHER" id="PTHR43081:SF20">
    <property type="entry name" value="TWO-COMPONENT RESPONSE REGULATOR"/>
    <property type="match status" value="1"/>
</dbReference>
<dbReference type="PANTHER" id="PTHR43081">
    <property type="entry name" value="ADENYLATE CYCLASE, TERMINAL-DIFFERENTIATION SPECIFIC-RELATED"/>
    <property type="match status" value="1"/>
</dbReference>
<accession>A0A8E6EWE8</accession>
<dbReference type="PROSITE" id="PS50125">
    <property type="entry name" value="GUANYLATE_CYCLASE_2"/>
    <property type="match status" value="1"/>
</dbReference>
<dbReference type="InterPro" id="IPR001054">
    <property type="entry name" value="A/G_cyclase"/>
</dbReference>
<evidence type="ECO:0000313" key="2">
    <source>
        <dbReference type="EMBL" id="QVL30503.1"/>
    </source>
</evidence>
<sequence>MAELEAAFFDQHSKQSSLWRKIFDKQEMKVTLGRCPKHDLSRPPENRSDWAVPEDGEISGVHAELHWSAPTLTVRRLEKAKNPIFYKKHPTQLPIAIEPGDSFVLGAGEAFIIGRTQFTLCMTEPASFAPEAPSLDMTIQRVELRRNAFKDPLSPMQALTEIPEMIAAPDIEQLMQRTLDAVFRGVPRADAAAIVTLNLDDPKARPSIRYLKQRGNSSTEFKPSNQLVRRALQQSYDSVFYVWECLTESAVQLQTTVAPDQDWAMCTPLRPYEGMQVALYVAGSVPSNVTKSTLPKDPVLRDSQKFIDLVAELYKSTQDMRRMERDMALYHRFLPRRMVNLMHQGNMDQLLEPKLAPVTVIFCDLRGSCGLAEAGEADLLSSWNHISDVLEIMSGAITDEEGVIGDLQGDAVMGFWGWPQLESDAPENQIERAVTAALRIHKEFAKMQEKRKGIYQCGIGIAHGPAVAGKLGVWEQCKLDVFGPVVNLASRLESLTKHFGVKILVDESISKVLENRRQNTWYLRPLARIRPMGMSKSSLVSELVPIMGNPIDRGQPLFDIWRTGLKCFLSRDWENARRHFEQYKRRGNIKEEKSLQILLEYMDKIGQPDKDWDGTISMDVK</sequence>
<dbReference type="RefSeq" id="WP_213494374.1">
    <property type="nucleotide sequence ID" value="NZ_CP074694.1"/>
</dbReference>
<keyword evidence="3" id="KW-1185">Reference proteome</keyword>
<dbReference type="GO" id="GO:0004016">
    <property type="term" value="F:adenylate cyclase activity"/>
    <property type="evidence" value="ECO:0007669"/>
    <property type="project" value="UniProtKB-ARBA"/>
</dbReference>
<reference evidence="2" key="1">
    <citation type="submission" date="2021-05" db="EMBL/GenBank/DDBJ databases">
        <title>Complete genome sequence of the cellulolytic planctomycete Telmatocola sphagniphila SP2T and characterization of the first cellulase from planctomycetes.</title>
        <authorList>
            <person name="Rakitin A.L."/>
            <person name="Beletsky A.V."/>
            <person name="Naumoff D.G."/>
            <person name="Kulichevskaya I.S."/>
            <person name="Mardanov A.V."/>
            <person name="Ravin N.V."/>
            <person name="Dedysh S.N."/>
        </authorList>
    </citation>
    <scope>NUCLEOTIDE SEQUENCE</scope>
    <source>
        <strain evidence="2">SP2T</strain>
    </source>
</reference>
<dbReference type="InterPro" id="IPR050697">
    <property type="entry name" value="Adenylyl/Guanylyl_Cyclase_3/4"/>
</dbReference>
<dbReference type="GO" id="GO:0035556">
    <property type="term" value="P:intracellular signal transduction"/>
    <property type="evidence" value="ECO:0007669"/>
    <property type="project" value="InterPro"/>
</dbReference>
<feature type="domain" description="Guanylate cyclase" evidence="1">
    <location>
        <begin position="359"/>
        <end position="493"/>
    </location>
</feature>
<gene>
    <name evidence="2" type="ORF">KIH39_16775</name>
</gene>
<dbReference type="SUPFAM" id="SSF55073">
    <property type="entry name" value="Nucleotide cyclase"/>
    <property type="match status" value="1"/>
</dbReference>
<dbReference type="InterPro" id="IPR008984">
    <property type="entry name" value="SMAD_FHA_dom_sf"/>
</dbReference>
<proteinExistence type="predicted"/>
<dbReference type="Proteomes" id="UP000676194">
    <property type="component" value="Chromosome"/>
</dbReference>
<dbReference type="InterPro" id="IPR029787">
    <property type="entry name" value="Nucleotide_cyclase"/>
</dbReference>
<dbReference type="CDD" id="cd07302">
    <property type="entry name" value="CHD"/>
    <property type="match status" value="1"/>
</dbReference>
<name>A0A8E6EWE8_9BACT</name>